<dbReference type="PROSITE" id="PS51482">
    <property type="entry name" value="DEGV"/>
    <property type="match status" value="1"/>
</dbReference>
<keyword evidence="1" id="KW-0446">Lipid-binding</keyword>
<dbReference type="PANTHER" id="PTHR33434:SF2">
    <property type="entry name" value="FATTY ACID-BINDING PROTEIN TM_1468"/>
    <property type="match status" value="1"/>
</dbReference>
<dbReference type="Proteomes" id="UP000199287">
    <property type="component" value="Unassembled WGS sequence"/>
</dbReference>
<dbReference type="GO" id="GO:0008289">
    <property type="term" value="F:lipid binding"/>
    <property type="evidence" value="ECO:0007669"/>
    <property type="project" value="UniProtKB-KW"/>
</dbReference>
<dbReference type="Gene3D" id="3.40.50.10170">
    <property type="match status" value="1"/>
</dbReference>
<dbReference type="InterPro" id="IPR050270">
    <property type="entry name" value="DegV_domain_contain"/>
</dbReference>
<dbReference type="RefSeq" id="WP_093370309.1">
    <property type="nucleotide sequence ID" value="NZ_FOQA01000002.1"/>
</dbReference>
<dbReference type="SUPFAM" id="SSF82549">
    <property type="entry name" value="DAK1/DegV-like"/>
    <property type="match status" value="1"/>
</dbReference>
<dbReference type="STRING" id="69895.SAMN05192551_102130"/>
<keyword evidence="4" id="KW-1185">Reference proteome</keyword>
<dbReference type="Gene3D" id="3.30.1180.10">
    <property type="match status" value="1"/>
</dbReference>
<feature type="region of interest" description="Disordered" evidence="2">
    <location>
        <begin position="288"/>
        <end position="307"/>
    </location>
</feature>
<dbReference type="AlphaFoldDB" id="A0A1I3BZY4"/>
<dbReference type="PANTHER" id="PTHR33434">
    <property type="entry name" value="DEGV DOMAIN-CONTAINING PROTEIN DR_1986-RELATED"/>
    <property type="match status" value="1"/>
</dbReference>
<name>A0A1I3BZY4_9FIRM</name>
<accession>A0A1I3BZY4</accession>
<protein>
    <submittedName>
        <fullName evidence="3">EDD domain protein, DegV family</fullName>
    </submittedName>
</protein>
<reference evidence="4" key="1">
    <citation type="submission" date="2016-10" db="EMBL/GenBank/DDBJ databases">
        <authorList>
            <person name="Varghese N."/>
            <person name="Submissions S."/>
        </authorList>
    </citation>
    <scope>NUCLEOTIDE SEQUENCE [LARGE SCALE GENOMIC DNA]</scope>
    <source>
        <strain evidence="4">Z-7934</strain>
    </source>
</reference>
<feature type="compositionally biased region" description="Basic and acidic residues" evidence="2">
    <location>
        <begin position="291"/>
        <end position="307"/>
    </location>
</feature>
<dbReference type="InterPro" id="IPR043168">
    <property type="entry name" value="DegV_C"/>
</dbReference>
<evidence type="ECO:0000313" key="4">
    <source>
        <dbReference type="Proteomes" id="UP000199287"/>
    </source>
</evidence>
<dbReference type="InterPro" id="IPR003797">
    <property type="entry name" value="DegV"/>
</dbReference>
<dbReference type="NCBIfam" id="TIGR00762">
    <property type="entry name" value="DegV"/>
    <property type="match status" value="1"/>
</dbReference>
<dbReference type="Pfam" id="PF02645">
    <property type="entry name" value="DegV"/>
    <property type="match status" value="1"/>
</dbReference>
<sequence length="307" mass="34061">MMIQLITDSTAYIPPHLIKKHNIQVVSLSVQLEGTTRDEIMVEQDSFYQELNQSKEWATSSQPTLETFLTLFQKAVNNRQEILGVFLSSAMSGTYQTARMAKQMILEKESSAKIHLIDSQTNCMQMGFAVLEAAKLIEEGLNMKEVIQHVQNFVNRSRFLFAPLSLQYLRKGGRIGGAAAFIGSVLQIVPILTVENGKTAVFNKVRTQKKAHSTMIQAVLQDFQQYGEGDLVVHHINDEASGQSLASQLSEQLNREIPVLPIGPVIGLHVGPGTVGIAYYTAENRISNEPAADKNQPHPKEGSHENY</sequence>
<evidence type="ECO:0000313" key="3">
    <source>
        <dbReference type="EMBL" id="SFH67875.1"/>
    </source>
</evidence>
<evidence type="ECO:0000256" key="2">
    <source>
        <dbReference type="SAM" id="MobiDB-lite"/>
    </source>
</evidence>
<dbReference type="OrthoDB" id="9780216at2"/>
<evidence type="ECO:0000256" key="1">
    <source>
        <dbReference type="ARBA" id="ARBA00023121"/>
    </source>
</evidence>
<gene>
    <name evidence="3" type="ORF">SAMN05192551_102130</name>
</gene>
<organism evidence="3 4">
    <name type="scientific">Tindallia magadiensis</name>
    <dbReference type="NCBI Taxonomy" id="69895"/>
    <lineage>
        <taxon>Bacteria</taxon>
        <taxon>Bacillati</taxon>
        <taxon>Bacillota</taxon>
        <taxon>Clostridia</taxon>
        <taxon>Peptostreptococcales</taxon>
        <taxon>Tindalliaceae</taxon>
        <taxon>Tindallia</taxon>
    </lineage>
</organism>
<dbReference type="EMBL" id="FOQA01000002">
    <property type="protein sequence ID" value="SFH67875.1"/>
    <property type="molecule type" value="Genomic_DNA"/>
</dbReference>
<proteinExistence type="predicted"/>